<accession>A0ABD2B1Q1</accession>
<gene>
    <name evidence="1" type="ORF">V1478_006916</name>
</gene>
<dbReference type="EMBL" id="JAUDFV010000133">
    <property type="protein sequence ID" value="KAL2726638.1"/>
    <property type="molecule type" value="Genomic_DNA"/>
</dbReference>
<organism evidence="1 2">
    <name type="scientific">Vespula squamosa</name>
    <name type="common">Southern yellow jacket</name>
    <name type="synonym">Wasp</name>
    <dbReference type="NCBI Taxonomy" id="30214"/>
    <lineage>
        <taxon>Eukaryota</taxon>
        <taxon>Metazoa</taxon>
        <taxon>Ecdysozoa</taxon>
        <taxon>Arthropoda</taxon>
        <taxon>Hexapoda</taxon>
        <taxon>Insecta</taxon>
        <taxon>Pterygota</taxon>
        <taxon>Neoptera</taxon>
        <taxon>Endopterygota</taxon>
        <taxon>Hymenoptera</taxon>
        <taxon>Apocrita</taxon>
        <taxon>Aculeata</taxon>
        <taxon>Vespoidea</taxon>
        <taxon>Vespidae</taxon>
        <taxon>Vespinae</taxon>
        <taxon>Vespula</taxon>
    </lineage>
</organism>
<protein>
    <submittedName>
        <fullName evidence="1">Uncharacterized protein</fullName>
    </submittedName>
</protein>
<name>A0ABD2B1Q1_VESSQ</name>
<evidence type="ECO:0000313" key="2">
    <source>
        <dbReference type="Proteomes" id="UP001607302"/>
    </source>
</evidence>
<comment type="caution">
    <text evidence="1">The sequence shown here is derived from an EMBL/GenBank/DDBJ whole genome shotgun (WGS) entry which is preliminary data.</text>
</comment>
<proteinExistence type="predicted"/>
<dbReference type="Proteomes" id="UP001607302">
    <property type="component" value="Unassembled WGS sequence"/>
</dbReference>
<sequence>MLICAILTRLQNSTEIIERRCSIEIDRLDSKRFAVYSRDGSPTPLLLSSPPLSPPPPPPSPSLFLPLMVLECSVPISGDLLNSNSVLVRKPRTYEVYATTSAKASQKALYRLAEYANLSKEYGSYMSLKSYLTQILENCKLEIDGLPMLF</sequence>
<reference evidence="1 2" key="1">
    <citation type="journal article" date="2024" name="Ann. Entomol. Soc. Am.">
        <title>Genomic analyses of the southern and eastern yellowjacket wasps (Hymenoptera: Vespidae) reveal evolutionary signatures of social life.</title>
        <authorList>
            <person name="Catto M.A."/>
            <person name="Caine P.B."/>
            <person name="Orr S.E."/>
            <person name="Hunt B.G."/>
            <person name="Goodisman M.A.D."/>
        </authorList>
    </citation>
    <scope>NUCLEOTIDE SEQUENCE [LARGE SCALE GENOMIC DNA]</scope>
    <source>
        <strain evidence="1">233</strain>
        <tissue evidence="1">Head and thorax</tissue>
    </source>
</reference>
<dbReference type="AlphaFoldDB" id="A0ABD2B1Q1"/>
<keyword evidence="2" id="KW-1185">Reference proteome</keyword>
<evidence type="ECO:0000313" key="1">
    <source>
        <dbReference type="EMBL" id="KAL2726638.1"/>
    </source>
</evidence>